<dbReference type="CDD" id="cd18793">
    <property type="entry name" value="SF2_C_SNF"/>
    <property type="match status" value="1"/>
</dbReference>
<organism evidence="12 13">
    <name type="scientific">Kwoniella shivajii</name>
    <dbReference type="NCBI Taxonomy" id="564305"/>
    <lineage>
        <taxon>Eukaryota</taxon>
        <taxon>Fungi</taxon>
        <taxon>Dikarya</taxon>
        <taxon>Basidiomycota</taxon>
        <taxon>Agaricomycotina</taxon>
        <taxon>Tremellomycetes</taxon>
        <taxon>Tremellales</taxon>
        <taxon>Cryptococcaceae</taxon>
        <taxon>Kwoniella</taxon>
    </lineage>
</organism>
<evidence type="ECO:0000256" key="4">
    <source>
        <dbReference type="ARBA" id="ARBA00022801"/>
    </source>
</evidence>
<feature type="domain" description="Helicase C-terminal" evidence="11">
    <location>
        <begin position="1666"/>
        <end position="1819"/>
    </location>
</feature>
<dbReference type="PANTHER" id="PTHR36498:SF1">
    <property type="entry name" value="TATA-BINDING PROTEIN-ASSOCIATED FACTOR 172"/>
    <property type="match status" value="1"/>
</dbReference>
<protein>
    <recommendedName>
        <fullName evidence="14">TATA-binding protein-associated factor</fullName>
    </recommendedName>
</protein>
<dbReference type="InterPro" id="IPR044078">
    <property type="entry name" value="Mot1_ATP-bd"/>
</dbReference>
<dbReference type="Gene3D" id="3.40.50.10810">
    <property type="entry name" value="Tandem AAA-ATPase domain"/>
    <property type="match status" value="1"/>
</dbReference>
<dbReference type="InterPro" id="IPR049730">
    <property type="entry name" value="SNF2/RAD54-like_C"/>
</dbReference>
<keyword evidence="6" id="KW-0067">ATP-binding</keyword>
<reference evidence="12 13" key="1">
    <citation type="submission" date="2024-01" db="EMBL/GenBank/DDBJ databases">
        <title>Comparative genomics of Cryptococcus and Kwoniella reveals pathogenesis evolution and contrasting modes of karyotype evolution via chromosome fusion or intercentromeric recombination.</title>
        <authorList>
            <person name="Coelho M.A."/>
            <person name="David-Palma M."/>
            <person name="Shea T."/>
            <person name="Bowers K."/>
            <person name="McGinley-Smith S."/>
            <person name="Mohammad A.W."/>
            <person name="Gnirke A."/>
            <person name="Yurkov A.M."/>
            <person name="Nowrousian M."/>
            <person name="Sun S."/>
            <person name="Cuomo C.A."/>
            <person name="Heitman J."/>
        </authorList>
    </citation>
    <scope>NUCLEOTIDE SEQUENCE [LARGE SCALE GENOMIC DNA]</scope>
    <source>
        <strain evidence="12">CBS 11374</strain>
    </source>
</reference>
<feature type="region of interest" description="Disordered" evidence="9">
    <location>
        <begin position="181"/>
        <end position="290"/>
    </location>
</feature>
<dbReference type="SMART" id="SM00490">
    <property type="entry name" value="HELICc"/>
    <property type="match status" value="1"/>
</dbReference>
<keyword evidence="4" id="KW-0378">Hydrolase</keyword>
<keyword evidence="2" id="KW-0677">Repeat</keyword>
<dbReference type="SMART" id="SM00487">
    <property type="entry name" value="DEXDc"/>
    <property type="match status" value="1"/>
</dbReference>
<feature type="compositionally biased region" description="Low complexity" evidence="9">
    <location>
        <begin position="253"/>
        <end position="264"/>
    </location>
</feature>
<evidence type="ECO:0000313" key="12">
    <source>
        <dbReference type="EMBL" id="WRT68269.1"/>
    </source>
</evidence>
<gene>
    <name evidence="12" type="ORF">IL334_005245</name>
</gene>
<dbReference type="PANTHER" id="PTHR36498">
    <property type="entry name" value="TATA-BINDING PROTEIN-ASSOCIATED FACTOR 172"/>
    <property type="match status" value="1"/>
</dbReference>
<feature type="region of interest" description="Disordered" evidence="9">
    <location>
        <begin position="1834"/>
        <end position="1865"/>
    </location>
</feature>
<feature type="compositionally biased region" description="Basic and acidic residues" evidence="9">
    <location>
        <begin position="42"/>
        <end position="54"/>
    </location>
</feature>
<evidence type="ECO:0008006" key="14">
    <source>
        <dbReference type="Google" id="ProtNLM"/>
    </source>
</evidence>
<feature type="domain" description="Helicase ATP-binding" evidence="10">
    <location>
        <begin position="1319"/>
        <end position="1492"/>
    </location>
</feature>
<dbReference type="InterPro" id="IPR044972">
    <property type="entry name" value="Mot1"/>
</dbReference>
<dbReference type="GeneID" id="87957376"/>
<dbReference type="SUPFAM" id="SSF48371">
    <property type="entry name" value="ARM repeat"/>
    <property type="match status" value="1"/>
</dbReference>
<evidence type="ECO:0000259" key="10">
    <source>
        <dbReference type="PROSITE" id="PS51192"/>
    </source>
</evidence>
<dbReference type="InterPro" id="IPR027417">
    <property type="entry name" value="P-loop_NTPase"/>
</dbReference>
<dbReference type="Gene3D" id="1.25.10.10">
    <property type="entry name" value="Leucine-rich Repeat Variant"/>
    <property type="match status" value="2"/>
</dbReference>
<keyword evidence="7" id="KW-0238">DNA-binding</keyword>
<keyword evidence="13" id="KW-1185">Reference proteome</keyword>
<dbReference type="InterPro" id="IPR022707">
    <property type="entry name" value="Mot1_central_dom"/>
</dbReference>
<dbReference type="CDD" id="cd17999">
    <property type="entry name" value="DEXHc_Mot1"/>
    <property type="match status" value="1"/>
</dbReference>
<comment type="subcellular location">
    <subcellularLocation>
        <location evidence="1">Nucleus</location>
    </subcellularLocation>
</comment>
<dbReference type="InterPro" id="IPR000330">
    <property type="entry name" value="SNF2_N"/>
</dbReference>
<dbReference type="Pfam" id="PF12054">
    <property type="entry name" value="DUF3535"/>
    <property type="match status" value="1"/>
</dbReference>
<evidence type="ECO:0000256" key="1">
    <source>
        <dbReference type="ARBA" id="ARBA00004123"/>
    </source>
</evidence>
<dbReference type="RefSeq" id="XP_062793009.1">
    <property type="nucleotide sequence ID" value="XM_062936958.1"/>
</dbReference>
<dbReference type="Proteomes" id="UP001329825">
    <property type="component" value="Chromosome 7"/>
</dbReference>
<dbReference type="SUPFAM" id="SSF52540">
    <property type="entry name" value="P-loop containing nucleoside triphosphate hydrolases"/>
    <property type="match status" value="2"/>
</dbReference>
<dbReference type="InterPro" id="IPR014001">
    <property type="entry name" value="Helicase_ATP-bd"/>
</dbReference>
<dbReference type="Pfam" id="PF00271">
    <property type="entry name" value="Helicase_C"/>
    <property type="match status" value="1"/>
</dbReference>
<evidence type="ECO:0000256" key="5">
    <source>
        <dbReference type="ARBA" id="ARBA00022806"/>
    </source>
</evidence>
<dbReference type="PROSITE" id="PS51194">
    <property type="entry name" value="HELICASE_CTER"/>
    <property type="match status" value="1"/>
</dbReference>
<dbReference type="PROSITE" id="PS51192">
    <property type="entry name" value="HELICASE_ATP_BIND_1"/>
    <property type="match status" value="1"/>
</dbReference>
<evidence type="ECO:0000256" key="6">
    <source>
        <dbReference type="ARBA" id="ARBA00022840"/>
    </source>
</evidence>
<evidence type="ECO:0000256" key="2">
    <source>
        <dbReference type="ARBA" id="ARBA00022737"/>
    </source>
</evidence>
<dbReference type="Gene3D" id="3.40.50.300">
    <property type="entry name" value="P-loop containing nucleotide triphosphate hydrolases"/>
    <property type="match status" value="1"/>
</dbReference>
<dbReference type="InterPro" id="IPR038718">
    <property type="entry name" value="SNF2-like_sf"/>
</dbReference>
<proteinExistence type="predicted"/>
<accession>A0ABZ1D4K2</accession>
<dbReference type="EMBL" id="CP141887">
    <property type="protein sequence ID" value="WRT68269.1"/>
    <property type="molecule type" value="Genomic_DNA"/>
</dbReference>
<feature type="region of interest" description="Disordered" evidence="9">
    <location>
        <begin position="42"/>
        <end position="70"/>
    </location>
</feature>
<sequence length="1881" mass="207504">MSFRRDKLILLIDTGTSPHVRRTAAKQLSDLTFKAFLATSRPSRENKEDVKPEFEADGNGPVALTSSGSEEDAWNDVLETISKVLPLLRSKVSDTRHSAAYALGLLAASLPEWPHSSIFTMEDEQFAQPVDLIFLLKNSSTLLASAGREYIAKPLPGDKAKRRKAMMGSLGLGDAVGWGDDVDKVIGDDEDDMEGGDHSNSKAGPSREPSAPPPPPKDLFEGLSARQVTMLKRKKGNMVEEANKMRRMNEKMSGSTPTSAGPSPISTPPEVPSSANVKLEEPSVKSEVVTIDPGAKARAAAAGSGGQVEPTVDADGNPVVTSSVRVLNLVKDQSPWTTVLLDISPDLHEQVWQVRHGAALAIMEILRSLGSPYVAKQPELYSYLAHQLLSLLVLDRFGDFVGDTVIAPVRETAAQALGIVLKYIDFDGVKEIHSTLMGMVKQPWAKRGKAADGIDKSEKFAWEVRHAGLLGLKYEVAVRSDLLNVKLEEDVKMEDIKPDLNTTEFNLLKDVVDAGVLALADSDDDVRTVAATALTPIPEIIATQLTKDDLHNLLSTLWDCLKEGGDELGSSTGAVMDLLGVLIKQEQVIDYMCGQRERLTARTYKFMRHPIAAVRLSVIKILLSSSDHRELKKEWLEDDYASFLFQNMLLEERQDIRELSLKAFVAAFEEVAEEAGEQAGLMDLNDWFTLVMMPIGAPFDQTLFKKAERSTTGHNIDKAMMAGDMSLVSMDTALQTRLTGAKALGILRKFHDEDDEDANDLEHLKQYLSSASAHQVLMATAIIQEWSSACGFSTKRPRSLGQSDELAIPLVPILVDRIESPPPATYHEMSVILQRIYTECHALLNAFNVEGKVSKDRIPTLPSHIDPLSTAADVFSLTTAQQAIGATFDGLSKLLTKPAQKVALHALKDRQRKVMGSIGYFSVMKERYDTQIMAGIAGALVALRVMPSKLGPVIKSLMDAVKREENEILQSRAASSVAYFIEYTTTPLFTGKVNPSDKVIRNLFTFLCSDTSITPIFASGQNATDGIITLREEKASVAAAAKKGANKDIPEESDEQIAARVTRRGALEAFRALAKTFGERLFEEVPKFWEGISAALLSNFAIGVKIEEVDNRLADNTQAGQDVVDCLTSLRLIIPELDPDLHIQLHTLFPAIILALQSSYAVIRYTGAKCLAALCDVMLNEGMRRVVDDVVPLVGNPTRVSSRQGAVEAIHHIIKVLDIKALPYVLFLIVPILGRMSDPDEHVRLLSTSSFASLVKMVPLEAGIPDPEGFSPELLAKRDEERKFLMQLLDGSKAEQYQIPVEVKADLRQYQKDGVSWLAFLAKYQLHGILCDDMGLGKSLQSICIIASKHQERAVRHSLSKSVDTAHLPSMIVCPPTLTGHWYHEILKFTPHLKPLQYVGNAGERTLLRTRFPAHDVIISSYESIRSDINDLTKINFLYCVLDEGHIIKNAKTKLSIAVKQIKAQHRLLLSGTPIQNNVLELWSLFDFLMPGFLGNERMFNDRFSKPILADREGKATSKEREAAASALEALHKQVLPFLLRRLKEDVLDDLPPKIIQDYYCELSSVQKHLYDEFAKSQAAEEAGVEVSSDTAQNGSGQGQGHVFQSLQYLRKLCNHPALVLENQPQRFKDIQKKIGIEASGGLHDISHAPKMEALKQLLTDCGIGQIPDKLSDDVNQHRVLIFCQSRQMLDLIERDLFGTHMTSVSYMRMDGSTDPRKRHAIVQTFNQDPRIDVLLLTTSVGGLGLNLTGADTVIFVDHDWNPMKDLQAMDRAHRLGQRKVVNVYRLITRGTLEEKIMGLQRFKLNIASSVVTQQNAGLGSMNTGEVLDLFTVSAEGEKPKPKNTNNNGPSSMSKMLEGLDDLPPEEEYAELSLDNFMSKV</sequence>
<dbReference type="Pfam" id="PF00176">
    <property type="entry name" value="SNF2-rel_dom"/>
    <property type="match status" value="1"/>
</dbReference>
<dbReference type="InterPro" id="IPR011989">
    <property type="entry name" value="ARM-like"/>
</dbReference>
<evidence type="ECO:0000256" key="8">
    <source>
        <dbReference type="ARBA" id="ARBA00023242"/>
    </source>
</evidence>
<evidence type="ECO:0000256" key="9">
    <source>
        <dbReference type="SAM" id="MobiDB-lite"/>
    </source>
</evidence>
<evidence type="ECO:0000256" key="7">
    <source>
        <dbReference type="ARBA" id="ARBA00023125"/>
    </source>
</evidence>
<dbReference type="InterPro" id="IPR001650">
    <property type="entry name" value="Helicase_C-like"/>
</dbReference>
<feature type="compositionally biased region" description="Basic and acidic residues" evidence="9">
    <location>
        <begin position="237"/>
        <end position="250"/>
    </location>
</feature>
<evidence type="ECO:0000259" key="11">
    <source>
        <dbReference type="PROSITE" id="PS51194"/>
    </source>
</evidence>
<evidence type="ECO:0000256" key="3">
    <source>
        <dbReference type="ARBA" id="ARBA00022741"/>
    </source>
</evidence>
<dbReference type="InterPro" id="IPR016024">
    <property type="entry name" value="ARM-type_fold"/>
</dbReference>
<name>A0ABZ1D4K2_9TREE</name>
<keyword evidence="3" id="KW-0547">Nucleotide-binding</keyword>
<evidence type="ECO:0000313" key="13">
    <source>
        <dbReference type="Proteomes" id="UP001329825"/>
    </source>
</evidence>
<keyword evidence="8" id="KW-0539">Nucleus</keyword>
<keyword evidence="5" id="KW-0347">Helicase</keyword>